<dbReference type="EMBL" id="FQVM01000015">
    <property type="protein sequence ID" value="SHE87520.1"/>
    <property type="molecule type" value="Genomic_DNA"/>
</dbReference>
<dbReference type="Proteomes" id="UP000184035">
    <property type="component" value="Unassembled WGS sequence"/>
</dbReference>
<feature type="domain" description="Putative Se/S carrier protein-like" evidence="1">
    <location>
        <begin position="3"/>
        <end position="70"/>
    </location>
</feature>
<sequence>MNNYIIVFKNTHDAIQAEKILKEQGESIMVMPTPTCITKSCGISIRFNEGILSKVENLIKEEKIVTKNIYVKNGQEFKLYR</sequence>
<evidence type="ECO:0000313" key="3">
    <source>
        <dbReference type="Proteomes" id="UP000184035"/>
    </source>
</evidence>
<dbReference type="Pfam" id="PF11823">
    <property type="entry name" value="Se_S_carrier"/>
    <property type="match status" value="1"/>
</dbReference>
<dbReference type="STRING" id="1533.SAMN05443638_11550"/>
<name>A0A1M4X247_9CLOT</name>
<dbReference type="RefSeq" id="WP_072896288.1">
    <property type="nucleotide sequence ID" value="NZ_FQVM01000015.1"/>
</dbReference>
<dbReference type="InterPro" id="IPR021778">
    <property type="entry name" value="Se/S_carrier-like"/>
</dbReference>
<dbReference type="OrthoDB" id="3192849at2"/>
<evidence type="ECO:0000259" key="1">
    <source>
        <dbReference type="Pfam" id="PF11823"/>
    </source>
</evidence>
<reference evidence="2 3" key="1">
    <citation type="submission" date="2016-11" db="EMBL/GenBank/DDBJ databases">
        <authorList>
            <person name="Jaros S."/>
            <person name="Januszkiewicz K."/>
            <person name="Wedrychowicz H."/>
        </authorList>
    </citation>
    <scope>NUCLEOTIDE SEQUENCE [LARGE SCALE GENOMIC DNA]</scope>
    <source>
        <strain evidence="2 3">DSM 2631</strain>
    </source>
</reference>
<dbReference type="AlphaFoldDB" id="A0A1M4X247"/>
<accession>A0A1M4X247</accession>
<proteinExistence type="predicted"/>
<protein>
    <recommendedName>
        <fullName evidence="1">Putative Se/S carrier protein-like domain-containing protein</fullName>
    </recommendedName>
</protein>
<gene>
    <name evidence="2" type="ORF">SAMN05443638_11550</name>
</gene>
<keyword evidence="3" id="KW-1185">Reference proteome</keyword>
<evidence type="ECO:0000313" key="2">
    <source>
        <dbReference type="EMBL" id="SHE87520.1"/>
    </source>
</evidence>
<organism evidence="2 3">
    <name type="scientific">Clostridium fallax</name>
    <dbReference type="NCBI Taxonomy" id="1533"/>
    <lineage>
        <taxon>Bacteria</taxon>
        <taxon>Bacillati</taxon>
        <taxon>Bacillota</taxon>
        <taxon>Clostridia</taxon>
        <taxon>Eubacteriales</taxon>
        <taxon>Clostridiaceae</taxon>
        <taxon>Clostridium</taxon>
    </lineage>
</organism>